<protein>
    <submittedName>
        <fullName evidence="1">Uncharacterized protein</fullName>
    </submittedName>
</protein>
<dbReference type="Proteomes" id="UP000199013">
    <property type="component" value="Unassembled WGS sequence"/>
</dbReference>
<sequence length="84" mass="9188">MSVTTMKIQAEVRDSLARVAADDFDGVTLSEAVARLVAEHQEARLRRQISAAYARLREDADGWSAYVSELDEWDGVTADTGEGS</sequence>
<accession>A0A1C3NWZ5</accession>
<reference evidence="2" key="1">
    <citation type="submission" date="2016-02" db="EMBL/GenBank/DDBJ databases">
        <authorList>
            <person name="Wibberg D."/>
        </authorList>
    </citation>
    <scope>NUCLEOTIDE SEQUENCE [LARGE SCALE GENOMIC DNA]</scope>
</reference>
<dbReference type="EMBL" id="FLUV01000878">
    <property type="protein sequence ID" value="SBW21728.1"/>
    <property type="molecule type" value="Genomic_DNA"/>
</dbReference>
<organism evidence="1 2">
    <name type="scientific">Candidatus Protofrankia californiensis</name>
    <dbReference type="NCBI Taxonomy" id="1839754"/>
    <lineage>
        <taxon>Bacteria</taxon>
        <taxon>Bacillati</taxon>
        <taxon>Actinomycetota</taxon>
        <taxon>Actinomycetes</taxon>
        <taxon>Frankiales</taxon>
        <taxon>Frankiaceae</taxon>
        <taxon>Protofrankia</taxon>
    </lineage>
</organism>
<evidence type="ECO:0000313" key="2">
    <source>
        <dbReference type="Proteomes" id="UP000199013"/>
    </source>
</evidence>
<name>A0A1C3NWZ5_9ACTN</name>
<dbReference type="AlphaFoldDB" id="A0A1C3NWZ5"/>
<evidence type="ECO:0000313" key="1">
    <source>
        <dbReference type="EMBL" id="SBW21728.1"/>
    </source>
</evidence>
<keyword evidence="2" id="KW-1185">Reference proteome</keyword>
<proteinExistence type="predicted"/>
<gene>
    <name evidence="1" type="ORF">FDG2_2103</name>
</gene>